<dbReference type="Gene3D" id="3.10.180.10">
    <property type="entry name" value="2,3-Dihydroxybiphenyl 1,2-Dioxygenase, domain 1"/>
    <property type="match status" value="1"/>
</dbReference>
<dbReference type="SUPFAM" id="SSF54593">
    <property type="entry name" value="Glyoxalase/Bleomycin resistance protein/Dihydroxybiphenyl dioxygenase"/>
    <property type="match status" value="1"/>
</dbReference>
<dbReference type="eggNOG" id="COG2764">
    <property type="taxonomic scope" value="Bacteria"/>
</dbReference>
<dbReference type="EMBL" id="AMZN01000072">
    <property type="protein sequence ID" value="ELR69489.1"/>
    <property type="molecule type" value="Genomic_DNA"/>
</dbReference>
<keyword evidence="4" id="KW-0808">Transferase</keyword>
<dbReference type="SUPFAM" id="SSF55961">
    <property type="entry name" value="Bet v1-like"/>
    <property type="match status" value="1"/>
</dbReference>
<evidence type="ECO:0000313" key="4">
    <source>
        <dbReference type="EMBL" id="ELR69489.1"/>
    </source>
</evidence>
<dbReference type="InterPro" id="IPR029068">
    <property type="entry name" value="Glyas_Bleomycin-R_OHBP_Dase"/>
</dbReference>
<keyword evidence="5" id="KW-1185">Reference proteome</keyword>
<dbReference type="Pfam" id="PF08327">
    <property type="entry name" value="AHSA1"/>
    <property type="match status" value="1"/>
</dbReference>
<dbReference type="InterPro" id="IPR028973">
    <property type="entry name" value="PhnB-like"/>
</dbReference>
<dbReference type="InterPro" id="IPR004360">
    <property type="entry name" value="Glyas_Fos-R_dOase_dom"/>
</dbReference>
<reference evidence="4 5" key="1">
    <citation type="submission" date="2012-12" db="EMBL/GenBank/DDBJ databases">
        <title>Genome assembly of Fulvivirga imtechensis AK7.</title>
        <authorList>
            <person name="Nupur N."/>
            <person name="Khatri I."/>
            <person name="Kumar R."/>
            <person name="Subramanian S."/>
            <person name="Pinnaka A."/>
        </authorList>
    </citation>
    <scope>NUCLEOTIDE SEQUENCE [LARGE SCALE GENOMIC DNA]</scope>
    <source>
        <strain evidence="4 5">AK7</strain>
    </source>
</reference>
<comment type="caution">
    <text evidence="4">The sequence shown here is derived from an EMBL/GenBank/DDBJ whole genome shotgun (WGS) entry which is preliminary data.</text>
</comment>
<dbReference type="Proteomes" id="UP000011135">
    <property type="component" value="Unassembled WGS sequence"/>
</dbReference>
<dbReference type="CDD" id="cd07814">
    <property type="entry name" value="SRPBCC_CalC_Aha1-like"/>
    <property type="match status" value="1"/>
</dbReference>
<dbReference type="PANTHER" id="PTHR33990:SF1">
    <property type="entry name" value="PROTEIN YJDN"/>
    <property type="match status" value="1"/>
</dbReference>
<dbReference type="Pfam" id="PF00903">
    <property type="entry name" value="Glyoxalase"/>
    <property type="match status" value="1"/>
</dbReference>
<dbReference type="PANTHER" id="PTHR33990">
    <property type="entry name" value="PROTEIN YJDN-RELATED"/>
    <property type="match status" value="1"/>
</dbReference>
<evidence type="ECO:0000259" key="3">
    <source>
        <dbReference type="Pfam" id="PF08327"/>
    </source>
</evidence>
<proteinExistence type="inferred from homology"/>
<dbReference type="CDD" id="cd06588">
    <property type="entry name" value="PhnB_like"/>
    <property type="match status" value="1"/>
</dbReference>
<dbReference type="STRING" id="1237149.C900_05021"/>
<dbReference type="AlphaFoldDB" id="L8JPP9"/>
<dbReference type="Gene3D" id="3.30.530.20">
    <property type="match status" value="1"/>
</dbReference>
<organism evidence="4 5">
    <name type="scientific">Fulvivirga imtechensis AK7</name>
    <dbReference type="NCBI Taxonomy" id="1237149"/>
    <lineage>
        <taxon>Bacteria</taxon>
        <taxon>Pseudomonadati</taxon>
        <taxon>Bacteroidota</taxon>
        <taxon>Cytophagia</taxon>
        <taxon>Cytophagales</taxon>
        <taxon>Fulvivirgaceae</taxon>
        <taxon>Fulvivirga</taxon>
    </lineage>
</organism>
<dbReference type="InterPro" id="IPR013538">
    <property type="entry name" value="ASHA1/2-like_C"/>
</dbReference>
<comment type="similarity">
    <text evidence="1">Belongs to the AHA1 family.</text>
</comment>
<evidence type="ECO:0000313" key="5">
    <source>
        <dbReference type="Proteomes" id="UP000011135"/>
    </source>
</evidence>
<dbReference type="InterPro" id="IPR023393">
    <property type="entry name" value="START-like_dom_sf"/>
</dbReference>
<feature type="domain" description="Glyoxalase/fosfomycin resistance/dioxygenase" evidence="2">
    <location>
        <begin position="183"/>
        <end position="310"/>
    </location>
</feature>
<dbReference type="PATRIC" id="fig|1237149.3.peg.4489"/>
<protein>
    <submittedName>
        <fullName evidence="4">Putative glutathione S-transferase-related transmembrane protein</fullName>
    </submittedName>
</protein>
<dbReference type="eggNOG" id="COG3832">
    <property type="taxonomic scope" value="Bacteria"/>
</dbReference>
<feature type="domain" description="Activator of Hsp90 ATPase homologue 1/2-like C-terminal" evidence="3">
    <location>
        <begin position="19"/>
        <end position="156"/>
    </location>
</feature>
<evidence type="ECO:0000259" key="2">
    <source>
        <dbReference type="Pfam" id="PF00903"/>
    </source>
</evidence>
<accession>L8JPP9</accession>
<keyword evidence="4" id="KW-0472">Membrane</keyword>
<keyword evidence="4" id="KW-0812">Transmembrane</keyword>
<evidence type="ECO:0000256" key="1">
    <source>
        <dbReference type="ARBA" id="ARBA00006817"/>
    </source>
</evidence>
<name>L8JPP9_9BACT</name>
<gene>
    <name evidence="4" type="ORF">C900_05021</name>
</gene>
<dbReference type="GO" id="GO:0016740">
    <property type="term" value="F:transferase activity"/>
    <property type="evidence" value="ECO:0007669"/>
    <property type="project" value="UniProtKB-KW"/>
</dbReference>
<sequence length="317" mass="36736">MNFVVDKENNTIKVEREFDAPLDMVWAAWTESDLLDQWWAPKPWQTRTKTMDFREGGHWLYAMVGPEGEEHWCKADYKSIKPLNSFSALDAFCDENGNVDNSHPRSLWKNRFTKTDDTTTVNITISYDKLSDLEKIIEMGFKEGFTAGLENLDHYLSTQFRLRKENKINNKPRVTSYLNFPGKTEEAFLFYKEVFNGEFTGVGLRRFGDIEMPADMPPMSNEDKKLIIHAELTIMGGHVLMATDSPESMGFKMIHGNNMHINVEPESREETERLFKALSEGGKIEMPLADMFWGAYFAAFRDKYGINWMLHYQKAES</sequence>